<feature type="domain" description="DUF6729" evidence="1">
    <location>
        <begin position="29"/>
        <end position="122"/>
    </location>
</feature>
<reference evidence="2" key="1">
    <citation type="journal article" date="2023" name="Science">
        <title>Genome structures resolve the early diversification of teleost fishes.</title>
        <authorList>
            <person name="Parey E."/>
            <person name="Louis A."/>
            <person name="Montfort J."/>
            <person name="Bouchez O."/>
            <person name="Roques C."/>
            <person name="Iampietro C."/>
            <person name="Lluch J."/>
            <person name="Castinel A."/>
            <person name="Donnadieu C."/>
            <person name="Desvignes T."/>
            <person name="Floi Bucao C."/>
            <person name="Jouanno E."/>
            <person name="Wen M."/>
            <person name="Mejri S."/>
            <person name="Dirks R."/>
            <person name="Jansen H."/>
            <person name="Henkel C."/>
            <person name="Chen W.J."/>
            <person name="Zahm M."/>
            <person name="Cabau C."/>
            <person name="Klopp C."/>
            <person name="Thompson A.W."/>
            <person name="Robinson-Rechavi M."/>
            <person name="Braasch I."/>
            <person name="Lecointre G."/>
            <person name="Bobe J."/>
            <person name="Postlethwait J.H."/>
            <person name="Berthelot C."/>
            <person name="Roest Crollius H."/>
            <person name="Guiguen Y."/>
        </authorList>
    </citation>
    <scope>NUCLEOTIDE SEQUENCE</scope>
    <source>
        <strain evidence="2">NC1722</strain>
    </source>
</reference>
<dbReference type="PANTHER" id="PTHR24401">
    <property type="entry name" value="SI:CH211-243P7.3-RELATED"/>
    <property type="match status" value="1"/>
</dbReference>
<dbReference type="InterPro" id="IPR046616">
    <property type="entry name" value="DUF6729"/>
</dbReference>
<evidence type="ECO:0000313" key="2">
    <source>
        <dbReference type="EMBL" id="KAJ8408172.1"/>
    </source>
</evidence>
<sequence>MGDDEWMSRLGRFAASGVWPTEVGNRPAPRQKSCYGLYQKLMLWMPYHLWKARMFCPTCGKQLTGYDVHKRARKVLDIDLMVRETLRCTVSRLTYPSSSQTALDQCDLPHQKMFRLILTQNLVKVAADG</sequence>
<dbReference type="Proteomes" id="UP001221898">
    <property type="component" value="Unassembled WGS sequence"/>
</dbReference>
<organism evidence="2 3">
    <name type="scientific">Aldrovandia affinis</name>
    <dbReference type="NCBI Taxonomy" id="143900"/>
    <lineage>
        <taxon>Eukaryota</taxon>
        <taxon>Metazoa</taxon>
        <taxon>Chordata</taxon>
        <taxon>Craniata</taxon>
        <taxon>Vertebrata</taxon>
        <taxon>Euteleostomi</taxon>
        <taxon>Actinopterygii</taxon>
        <taxon>Neopterygii</taxon>
        <taxon>Teleostei</taxon>
        <taxon>Notacanthiformes</taxon>
        <taxon>Halosauridae</taxon>
        <taxon>Aldrovandia</taxon>
    </lineage>
</organism>
<protein>
    <recommendedName>
        <fullName evidence="1">DUF6729 domain-containing protein</fullName>
    </recommendedName>
</protein>
<comment type="caution">
    <text evidence="2">The sequence shown here is derived from an EMBL/GenBank/DDBJ whole genome shotgun (WGS) entry which is preliminary data.</text>
</comment>
<dbReference type="EMBL" id="JAINUG010000036">
    <property type="protein sequence ID" value="KAJ8408172.1"/>
    <property type="molecule type" value="Genomic_DNA"/>
</dbReference>
<dbReference type="PANTHER" id="PTHR24401:SF29">
    <property type="entry name" value="SI:CH211-243P7.3-RELATED"/>
    <property type="match status" value="1"/>
</dbReference>
<dbReference type="Pfam" id="PF20499">
    <property type="entry name" value="DUF6729"/>
    <property type="match status" value="1"/>
</dbReference>
<accession>A0AAD7SU20</accession>
<evidence type="ECO:0000259" key="1">
    <source>
        <dbReference type="Pfam" id="PF20499"/>
    </source>
</evidence>
<keyword evidence="3" id="KW-1185">Reference proteome</keyword>
<evidence type="ECO:0000313" key="3">
    <source>
        <dbReference type="Proteomes" id="UP001221898"/>
    </source>
</evidence>
<gene>
    <name evidence="2" type="ORF">AAFF_G00264000</name>
</gene>
<dbReference type="AlphaFoldDB" id="A0AAD7SU20"/>
<name>A0AAD7SU20_9TELE</name>
<proteinExistence type="predicted"/>